<feature type="compositionally biased region" description="Low complexity" evidence="1">
    <location>
        <begin position="158"/>
        <end position="168"/>
    </location>
</feature>
<feature type="region of interest" description="Disordered" evidence="1">
    <location>
        <begin position="385"/>
        <end position="435"/>
    </location>
</feature>
<evidence type="ECO:0000313" key="2">
    <source>
        <dbReference type="EMBL" id="KYK57235.1"/>
    </source>
</evidence>
<reference evidence="2 3" key="1">
    <citation type="journal article" date="2016" name="Sci. Rep.">
        <title>Insights into Adaptations to a Near-Obligate Nematode Endoparasitic Lifestyle from the Finished Genome of Drechmeria coniospora.</title>
        <authorList>
            <person name="Zhang L."/>
            <person name="Zhou Z."/>
            <person name="Guo Q."/>
            <person name="Fokkens L."/>
            <person name="Miskei M."/>
            <person name="Pocsi I."/>
            <person name="Zhang W."/>
            <person name="Chen M."/>
            <person name="Wang L."/>
            <person name="Sun Y."/>
            <person name="Donzelli B.G."/>
            <person name="Gibson D.M."/>
            <person name="Nelson D.R."/>
            <person name="Luo J.G."/>
            <person name="Rep M."/>
            <person name="Liu H."/>
            <person name="Yang S."/>
            <person name="Wang J."/>
            <person name="Krasnoff S.B."/>
            <person name="Xu Y."/>
            <person name="Molnar I."/>
            <person name="Lin M."/>
        </authorList>
    </citation>
    <scope>NUCLEOTIDE SEQUENCE [LARGE SCALE GENOMIC DNA]</scope>
    <source>
        <strain evidence="2 3">ARSEF 6962</strain>
    </source>
</reference>
<sequence length="731" mass="80099">MGDQDLFRPNDITNSYYLRKFLEATEGDDNGKNAPKKILVTQGKGYELSEIMIGKIQFSERRQMGITKNRSAAELHASLGVSRYTAGKMNTSERSLNRIFNMGGKSTRRQRGRPYPAMDQDVLDVALDEEPAPNQQHASANTNAGENVRLEQGPPAPAEAQQNPAEAQQHPDDSPAKKSKLIEVAPKKITDRLYTLSASFDLRMTHETLQDLKALGVDTIAFRDMSDKVFWTALIALEARMKVIIPHGSSNPDAHVANALLEMQYDAVLLFDTQGDHAATEKFARELQPKMQAQAKHVPIVGDAVLSDSQRILDFMALKISQNYGDKTQAPNMVISKVQTIVDNAKRVREEWVKMKHANGQGANGAGPGKKNTVCRRNGECKQVDGDAMLIKHPESDGKEKEAGEKAQADEPKKATENDAAEKPQRQPQQQPRPGYNKKVAVIEHLGGCILGLASNAIYYEAQKNKPKEESKQLARRGFWGDVWRGISKGNLWEVPGLLKSAAAKPLSEENRVAFFRSAGDLWQAIKDIPSSVKSSLGNVATAENLEAFAKSAVDFIHGVRDIPHAAASGAKDVVSVENYDAFAKSLVDFAKAVREIPGAIADGVDDLRQAPGDIAVAFQKLPGQLAKASGEFMGQYDKYIPVGSDGRKILDSIFLSMPVRNIHLPFSGQRIGDAVENACPALLSAFIEYKEAENAGQAERGRQQKREVSGELEAFRKSSSLGRRLQLTPA</sequence>
<evidence type="ECO:0000313" key="3">
    <source>
        <dbReference type="Proteomes" id="UP000076580"/>
    </source>
</evidence>
<gene>
    <name evidence="2" type="ORF">DCS_04242</name>
</gene>
<dbReference type="EMBL" id="LAYC01000002">
    <property type="protein sequence ID" value="KYK57235.1"/>
    <property type="molecule type" value="Genomic_DNA"/>
</dbReference>
<evidence type="ECO:0000256" key="1">
    <source>
        <dbReference type="SAM" id="MobiDB-lite"/>
    </source>
</evidence>
<feature type="region of interest" description="Disordered" evidence="1">
    <location>
        <begin position="130"/>
        <end position="178"/>
    </location>
</feature>
<accession>A0A151GJE4</accession>
<dbReference type="GeneID" id="63716885"/>
<feature type="region of interest" description="Disordered" evidence="1">
    <location>
        <begin position="695"/>
        <end position="714"/>
    </location>
</feature>
<comment type="caution">
    <text evidence="2">The sequence shown here is derived from an EMBL/GenBank/DDBJ whole genome shotgun (WGS) entry which is preliminary data.</text>
</comment>
<feature type="compositionally biased region" description="Basic and acidic residues" evidence="1">
    <location>
        <begin position="385"/>
        <end position="425"/>
    </location>
</feature>
<organism evidence="2 3">
    <name type="scientific">Drechmeria coniospora</name>
    <name type="common">Nematophagous fungus</name>
    <name type="synonym">Meria coniospora</name>
    <dbReference type="NCBI Taxonomy" id="98403"/>
    <lineage>
        <taxon>Eukaryota</taxon>
        <taxon>Fungi</taxon>
        <taxon>Dikarya</taxon>
        <taxon>Ascomycota</taxon>
        <taxon>Pezizomycotina</taxon>
        <taxon>Sordariomycetes</taxon>
        <taxon>Hypocreomycetidae</taxon>
        <taxon>Hypocreales</taxon>
        <taxon>Ophiocordycipitaceae</taxon>
        <taxon>Drechmeria</taxon>
    </lineage>
</organism>
<dbReference type="InParanoid" id="A0A151GJE4"/>
<name>A0A151GJE4_DRECN</name>
<keyword evidence="3" id="KW-1185">Reference proteome</keyword>
<proteinExistence type="predicted"/>
<dbReference type="RefSeq" id="XP_040656587.1">
    <property type="nucleotide sequence ID" value="XM_040801554.1"/>
</dbReference>
<feature type="compositionally biased region" description="Polar residues" evidence="1">
    <location>
        <begin position="133"/>
        <end position="145"/>
    </location>
</feature>
<dbReference type="AlphaFoldDB" id="A0A151GJE4"/>
<dbReference type="Proteomes" id="UP000076580">
    <property type="component" value="Chromosome 02"/>
</dbReference>
<protein>
    <submittedName>
        <fullName evidence="2">Uncharacterized protein</fullName>
    </submittedName>
</protein>